<comment type="cofactor">
    <cofactor evidence="1">
        <name>[4Fe-4S] cluster</name>
        <dbReference type="ChEBI" id="CHEBI:49883"/>
    </cofactor>
</comment>
<dbReference type="CDD" id="cd01335">
    <property type="entry name" value="Radical_SAM"/>
    <property type="match status" value="1"/>
</dbReference>
<evidence type="ECO:0000256" key="2">
    <source>
        <dbReference type="ARBA" id="ARBA00022485"/>
    </source>
</evidence>
<evidence type="ECO:0000256" key="3">
    <source>
        <dbReference type="ARBA" id="ARBA00022691"/>
    </source>
</evidence>
<keyword evidence="4" id="KW-0479">Metal-binding</keyword>
<dbReference type="RefSeq" id="WP_306828099.1">
    <property type="nucleotide sequence ID" value="NZ_JAUSRA010000001.1"/>
</dbReference>
<proteinExistence type="predicted"/>
<keyword evidence="3" id="KW-0949">S-adenosyl-L-methionine</keyword>
<gene>
    <name evidence="7" type="ORF">J2S43_001646</name>
</gene>
<dbReference type="SFLD" id="SFLDS00029">
    <property type="entry name" value="Radical_SAM"/>
    <property type="match status" value="1"/>
</dbReference>
<dbReference type="Pfam" id="PF13353">
    <property type="entry name" value="Fer4_12"/>
    <property type="match status" value="1"/>
</dbReference>
<keyword evidence="5" id="KW-0408">Iron</keyword>
<dbReference type="SFLD" id="SFLDF00299">
    <property type="entry name" value="anaerobic_ribonucleoside-triph"/>
    <property type="match status" value="1"/>
</dbReference>
<evidence type="ECO:0000313" key="7">
    <source>
        <dbReference type="EMBL" id="MDP9793134.1"/>
    </source>
</evidence>
<keyword evidence="6" id="KW-0411">Iron-sulfur</keyword>
<dbReference type="PANTHER" id="PTHR30352">
    <property type="entry name" value="PYRUVATE FORMATE-LYASE-ACTIVATING ENZYME"/>
    <property type="match status" value="1"/>
</dbReference>
<dbReference type="EMBL" id="JAUSRA010000001">
    <property type="protein sequence ID" value="MDP9793134.1"/>
    <property type="molecule type" value="Genomic_DNA"/>
</dbReference>
<dbReference type="InterPro" id="IPR034457">
    <property type="entry name" value="Organic_radical-activating"/>
</dbReference>
<name>A0ABT9MNY5_9ACTN</name>
<keyword evidence="8" id="KW-1185">Reference proteome</keyword>
<organism evidence="7 8">
    <name type="scientific">Catenuloplanes nepalensis</name>
    <dbReference type="NCBI Taxonomy" id="587533"/>
    <lineage>
        <taxon>Bacteria</taxon>
        <taxon>Bacillati</taxon>
        <taxon>Actinomycetota</taxon>
        <taxon>Actinomycetes</taxon>
        <taxon>Micromonosporales</taxon>
        <taxon>Micromonosporaceae</taxon>
        <taxon>Catenuloplanes</taxon>
    </lineage>
</organism>
<accession>A0ABT9MNY5</accession>
<dbReference type="SFLD" id="SFLDG01063">
    <property type="entry name" value="activating_enzymes__group_1"/>
    <property type="match status" value="1"/>
</dbReference>
<reference evidence="7 8" key="1">
    <citation type="submission" date="2023-07" db="EMBL/GenBank/DDBJ databases">
        <title>Sequencing the genomes of 1000 actinobacteria strains.</title>
        <authorList>
            <person name="Klenk H.-P."/>
        </authorList>
    </citation>
    <scope>NUCLEOTIDE SEQUENCE [LARGE SCALE GENOMIC DNA]</scope>
    <source>
        <strain evidence="7 8">DSM 44710</strain>
    </source>
</reference>
<dbReference type="InterPro" id="IPR013785">
    <property type="entry name" value="Aldolase_TIM"/>
</dbReference>
<dbReference type="InterPro" id="IPR012837">
    <property type="entry name" value="NrdG"/>
</dbReference>
<comment type="caution">
    <text evidence="7">The sequence shown here is derived from an EMBL/GenBank/DDBJ whole genome shotgun (WGS) entry which is preliminary data.</text>
</comment>
<dbReference type="PANTHER" id="PTHR30352:SF2">
    <property type="entry name" value="ANAEROBIC RIBONUCLEOSIDE-TRIPHOSPHATE REDUCTASE-ACTIVATING PROTEIN"/>
    <property type="match status" value="1"/>
</dbReference>
<keyword evidence="7" id="KW-0560">Oxidoreductase</keyword>
<dbReference type="EC" id="1.97.1.4" evidence="7"/>
<dbReference type="InterPro" id="IPR007197">
    <property type="entry name" value="rSAM"/>
</dbReference>
<dbReference type="Gene3D" id="3.20.20.70">
    <property type="entry name" value="Aldolase class I"/>
    <property type="match status" value="1"/>
</dbReference>
<protein>
    <submittedName>
        <fullName evidence="7">Anaerobic ribonucleoside-triphosphate reductase activating protein</fullName>
        <ecNumber evidence="7">1.97.1.4</ecNumber>
    </submittedName>
</protein>
<sequence>MTILTISRVAARTSVLGPGVRAVIWVHGCPLRCAGCIAPEDLPFDGGDRRAIDELAAWLTGLPADVTGVTFSGGEPMAQAAELAELTALIRRERDWSVMSYTGFTLGHLRRHGTPGQHALLAALDVLVDGPYLAARHADLRWRASDNQRVHLLTDRHPAPARDTSAGIEVHAGTSDVMWIGVPPVPGFRDHFAQAMRDRGVLLDGAPEPTNAEETDDVG</sequence>
<evidence type="ECO:0000256" key="1">
    <source>
        <dbReference type="ARBA" id="ARBA00001966"/>
    </source>
</evidence>
<dbReference type="InterPro" id="IPR058240">
    <property type="entry name" value="rSAM_sf"/>
</dbReference>
<dbReference type="GO" id="GO:0043365">
    <property type="term" value="F:[formate-C-acetyltransferase]-activating enzyme activity"/>
    <property type="evidence" value="ECO:0007669"/>
    <property type="project" value="UniProtKB-EC"/>
</dbReference>
<dbReference type="SFLD" id="SFLDG01066">
    <property type="entry name" value="organic_radical-activating_enz"/>
    <property type="match status" value="1"/>
</dbReference>
<keyword evidence="2" id="KW-0004">4Fe-4S</keyword>
<evidence type="ECO:0000256" key="6">
    <source>
        <dbReference type="ARBA" id="ARBA00023014"/>
    </source>
</evidence>
<dbReference type="Proteomes" id="UP001240984">
    <property type="component" value="Unassembled WGS sequence"/>
</dbReference>
<evidence type="ECO:0000313" key="8">
    <source>
        <dbReference type="Proteomes" id="UP001240984"/>
    </source>
</evidence>
<evidence type="ECO:0000256" key="5">
    <source>
        <dbReference type="ARBA" id="ARBA00023004"/>
    </source>
</evidence>
<dbReference type="SUPFAM" id="SSF102114">
    <property type="entry name" value="Radical SAM enzymes"/>
    <property type="match status" value="1"/>
</dbReference>
<evidence type="ECO:0000256" key="4">
    <source>
        <dbReference type="ARBA" id="ARBA00022723"/>
    </source>
</evidence>